<dbReference type="EMBL" id="AM430487">
    <property type="protein sequence ID" value="CAN60424.1"/>
    <property type="molecule type" value="Genomic_DNA"/>
</dbReference>
<reference evidence="3" key="1">
    <citation type="journal article" date="2007" name="PLoS ONE">
        <title>The first genome sequence of an elite grapevine cultivar (Pinot noir Vitis vinifera L.): coping with a highly heterozygous genome.</title>
        <authorList>
            <person name="Velasco R."/>
            <person name="Zharkikh A."/>
            <person name="Troggio M."/>
            <person name="Cartwright D.A."/>
            <person name="Cestaro A."/>
            <person name="Pruss D."/>
            <person name="Pindo M."/>
            <person name="FitzGerald L.M."/>
            <person name="Vezzulli S."/>
            <person name="Reid J."/>
            <person name="Malacarne G."/>
            <person name="Iliev D."/>
            <person name="Coppola G."/>
            <person name="Wardell B."/>
            <person name="Micheletti D."/>
            <person name="Macalma T."/>
            <person name="Facci M."/>
            <person name="Mitchell J.T."/>
            <person name="Perazzolli M."/>
            <person name="Eldredge G."/>
            <person name="Gatto P."/>
            <person name="Oyzerski R."/>
            <person name="Moretto M."/>
            <person name="Gutin N."/>
            <person name="Stefanini M."/>
            <person name="Chen Y."/>
            <person name="Segala C."/>
            <person name="Davenport C."/>
            <person name="Dematte L."/>
            <person name="Mraz A."/>
            <person name="Battilana J."/>
            <person name="Stormo K."/>
            <person name="Costa F."/>
            <person name="Tao Q."/>
            <person name="Si-Ammour A."/>
            <person name="Harkins T."/>
            <person name="Lackey A."/>
            <person name="Perbost C."/>
            <person name="Taillon B."/>
            <person name="Stella A."/>
            <person name="Solovyev V."/>
            <person name="Fawcett J.A."/>
            <person name="Sterck L."/>
            <person name="Vandepoele K."/>
            <person name="Grando S.M."/>
            <person name="Toppo S."/>
            <person name="Moser C."/>
            <person name="Lanchbury J."/>
            <person name="Bogden R."/>
            <person name="Skolnick M."/>
            <person name="Sgaramella V."/>
            <person name="Bhatnagar S.K."/>
            <person name="Fontana P."/>
            <person name="Gutin A."/>
            <person name="Van de Peer Y."/>
            <person name="Salamini F."/>
            <person name="Viola R."/>
        </authorList>
    </citation>
    <scope>NUCLEOTIDE SEQUENCE</scope>
</reference>
<dbReference type="PANTHER" id="PTHR27003:SF287">
    <property type="entry name" value="PROTEIN KINASE DOMAIN-CONTAINING PROTEIN"/>
    <property type="match status" value="1"/>
</dbReference>
<dbReference type="GO" id="GO:0004714">
    <property type="term" value="F:transmembrane receptor protein tyrosine kinase activity"/>
    <property type="evidence" value="ECO:0007669"/>
    <property type="project" value="InterPro"/>
</dbReference>
<protein>
    <recommendedName>
        <fullName evidence="2">Serine-threonine/tyrosine-protein kinase catalytic domain-containing protein</fullName>
    </recommendedName>
</protein>
<feature type="domain" description="Serine-threonine/tyrosine-protein kinase catalytic" evidence="2">
    <location>
        <begin position="170"/>
        <end position="225"/>
    </location>
</feature>
<sequence length="268" mass="29707">MLVVRGAILAEWSNSGAGSGLLWKIEIGRESLWEGKRRELAGEGTEERKNRGARGEDKGASSGKSALSPGINAWKEAQYICYLFSPVCFLLNILHHFNLCSFFLHIRHFELLHDATAAAHSLHGYHTAGMTPEMPTFTRTTSNATVYTASSTPFDDGIISGEEPWVLAVKVPLTWKQWLEIGIGAARGLKHLHQGLECEIIHQDIKTTDISLDEKRVAKFADFGVVLFEVLRAGLAVEGSLMKECSLRGTETKAMQCYAEGRWKGFRD</sequence>
<accession>A5AN08</accession>
<feature type="region of interest" description="Disordered" evidence="1">
    <location>
        <begin position="38"/>
        <end position="66"/>
    </location>
</feature>
<dbReference type="AlphaFoldDB" id="A5AN08"/>
<proteinExistence type="predicted"/>
<dbReference type="Gene3D" id="1.10.510.10">
    <property type="entry name" value="Transferase(Phosphotransferase) domain 1"/>
    <property type="match status" value="1"/>
</dbReference>
<dbReference type="InterPro" id="IPR001245">
    <property type="entry name" value="Ser-Thr/Tyr_kinase_cat_dom"/>
</dbReference>
<feature type="compositionally biased region" description="Basic and acidic residues" evidence="1">
    <location>
        <begin position="38"/>
        <end position="59"/>
    </location>
</feature>
<dbReference type="InterPro" id="IPR011009">
    <property type="entry name" value="Kinase-like_dom_sf"/>
</dbReference>
<dbReference type="InterPro" id="IPR045272">
    <property type="entry name" value="ANXUR1/2-like"/>
</dbReference>
<organism evidence="3">
    <name type="scientific">Vitis vinifera</name>
    <name type="common">Grape</name>
    <dbReference type="NCBI Taxonomy" id="29760"/>
    <lineage>
        <taxon>Eukaryota</taxon>
        <taxon>Viridiplantae</taxon>
        <taxon>Streptophyta</taxon>
        <taxon>Embryophyta</taxon>
        <taxon>Tracheophyta</taxon>
        <taxon>Spermatophyta</taxon>
        <taxon>Magnoliopsida</taxon>
        <taxon>eudicotyledons</taxon>
        <taxon>Gunneridae</taxon>
        <taxon>Pentapetalae</taxon>
        <taxon>rosids</taxon>
        <taxon>Vitales</taxon>
        <taxon>Vitaceae</taxon>
        <taxon>Viteae</taxon>
        <taxon>Vitis</taxon>
    </lineage>
</organism>
<gene>
    <name evidence="3" type="ORF">VITISV_021072</name>
</gene>
<name>A5AN08_VITVI</name>
<dbReference type="PANTHER" id="PTHR27003">
    <property type="entry name" value="OS07G0166700 PROTEIN"/>
    <property type="match status" value="1"/>
</dbReference>
<dbReference type="SUPFAM" id="SSF56112">
    <property type="entry name" value="Protein kinase-like (PK-like)"/>
    <property type="match status" value="1"/>
</dbReference>
<evidence type="ECO:0000256" key="1">
    <source>
        <dbReference type="SAM" id="MobiDB-lite"/>
    </source>
</evidence>
<evidence type="ECO:0000313" key="3">
    <source>
        <dbReference type="EMBL" id="CAN60424.1"/>
    </source>
</evidence>
<dbReference type="Pfam" id="PF07714">
    <property type="entry name" value="PK_Tyr_Ser-Thr"/>
    <property type="match status" value="1"/>
</dbReference>
<evidence type="ECO:0000259" key="2">
    <source>
        <dbReference type="Pfam" id="PF07714"/>
    </source>
</evidence>